<evidence type="ECO:0000313" key="1">
    <source>
        <dbReference type="EMBL" id="KAK6636087.1"/>
    </source>
</evidence>
<reference evidence="1 2" key="1">
    <citation type="submission" date="2023-10" db="EMBL/GenBank/DDBJ databases">
        <title>Genomes of two closely related lineages of the louse Polyplax serrata with different host specificities.</title>
        <authorList>
            <person name="Martinu J."/>
            <person name="Tarabai H."/>
            <person name="Stefka J."/>
            <person name="Hypsa V."/>
        </authorList>
    </citation>
    <scope>NUCLEOTIDE SEQUENCE [LARGE SCALE GENOMIC DNA]</scope>
    <source>
        <strain evidence="1">HR10_N</strain>
    </source>
</reference>
<proteinExistence type="predicted"/>
<comment type="caution">
    <text evidence="1">The sequence shown here is derived from an EMBL/GenBank/DDBJ whole genome shotgun (WGS) entry which is preliminary data.</text>
</comment>
<accession>A0AAN8RZU7</accession>
<dbReference type="EMBL" id="JAWJWE010000004">
    <property type="protein sequence ID" value="KAK6636087.1"/>
    <property type="molecule type" value="Genomic_DNA"/>
</dbReference>
<feature type="non-terminal residue" evidence="1">
    <location>
        <position position="1"/>
    </location>
</feature>
<sequence>ETQWRGQFLNWIRQDVVQIGDNKEDIKENRTPLDSRISVVHGKNHWLSLRST</sequence>
<gene>
    <name evidence="1" type="ORF">RUM43_009739</name>
</gene>
<protein>
    <submittedName>
        <fullName evidence="1">Uncharacterized protein</fullName>
    </submittedName>
</protein>
<organism evidence="1 2">
    <name type="scientific">Polyplax serrata</name>
    <name type="common">Common mouse louse</name>
    <dbReference type="NCBI Taxonomy" id="468196"/>
    <lineage>
        <taxon>Eukaryota</taxon>
        <taxon>Metazoa</taxon>
        <taxon>Ecdysozoa</taxon>
        <taxon>Arthropoda</taxon>
        <taxon>Hexapoda</taxon>
        <taxon>Insecta</taxon>
        <taxon>Pterygota</taxon>
        <taxon>Neoptera</taxon>
        <taxon>Paraneoptera</taxon>
        <taxon>Psocodea</taxon>
        <taxon>Troctomorpha</taxon>
        <taxon>Phthiraptera</taxon>
        <taxon>Anoplura</taxon>
        <taxon>Polyplacidae</taxon>
        <taxon>Polyplax</taxon>
    </lineage>
</organism>
<name>A0AAN8RZU7_POLSC</name>
<dbReference type="Proteomes" id="UP001372834">
    <property type="component" value="Unassembled WGS sequence"/>
</dbReference>
<dbReference type="AlphaFoldDB" id="A0AAN8RZU7"/>
<evidence type="ECO:0000313" key="2">
    <source>
        <dbReference type="Proteomes" id="UP001372834"/>
    </source>
</evidence>